<name>A0A2N9HKN9_FAGSY</name>
<organism evidence="1">
    <name type="scientific">Fagus sylvatica</name>
    <name type="common">Beechnut</name>
    <dbReference type="NCBI Taxonomy" id="28930"/>
    <lineage>
        <taxon>Eukaryota</taxon>
        <taxon>Viridiplantae</taxon>
        <taxon>Streptophyta</taxon>
        <taxon>Embryophyta</taxon>
        <taxon>Tracheophyta</taxon>
        <taxon>Spermatophyta</taxon>
        <taxon>Magnoliopsida</taxon>
        <taxon>eudicotyledons</taxon>
        <taxon>Gunneridae</taxon>
        <taxon>Pentapetalae</taxon>
        <taxon>rosids</taxon>
        <taxon>fabids</taxon>
        <taxon>Fagales</taxon>
        <taxon>Fagaceae</taxon>
        <taxon>Fagus</taxon>
    </lineage>
</organism>
<reference evidence="1" key="1">
    <citation type="submission" date="2018-02" db="EMBL/GenBank/DDBJ databases">
        <authorList>
            <person name="Cohen D.B."/>
            <person name="Kent A.D."/>
        </authorList>
    </citation>
    <scope>NUCLEOTIDE SEQUENCE</scope>
</reference>
<evidence type="ECO:0000313" key="1">
    <source>
        <dbReference type="EMBL" id="SPD12508.1"/>
    </source>
</evidence>
<dbReference type="EMBL" id="OIVN01003624">
    <property type="protein sequence ID" value="SPD12508.1"/>
    <property type="molecule type" value="Genomic_DNA"/>
</dbReference>
<dbReference type="AlphaFoldDB" id="A0A2N9HKN9"/>
<sequence>MDGEVRLWSCEMEAGRARMAHDQRWVAKPLVAVSKLQPVVVQVSKSFLTNAALKRWKSWETSVSQCEV</sequence>
<proteinExistence type="predicted"/>
<gene>
    <name evidence="1" type="ORF">FSB_LOCUS40390</name>
</gene>
<protein>
    <submittedName>
        <fullName evidence="1">Uncharacterized protein</fullName>
    </submittedName>
</protein>
<accession>A0A2N9HKN9</accession>